<sequence length="55" mass="6405">MSRFGDDAFFASWGRHTGNYTRKRPFHGQTCAALDEIFPIRLRPLGLMSQYEKKV</sequence>
<reference evidence="1 2" key="1">
    <citation type="submission" date="2009-09" db="EMBL/GenBank/DDBJ databases">
        <authorList>
            <person name="Weinstock G."/>
            <person name="Sodergren E."/>
            <person name="Clifton S."/>
            <person name="Fulton L."/>
            <person name="Fulton B."/>
            <person name="Courtney L."/>
            <person name="Fronick C."/>
            <person name="Harrison M."/>
            <person name="Strong C."/>
            <person name="Farmer C."/>
            <person name="Delahaunty K."/>
            <person name="Markovic C."/>
            <person name="Hall O."/>
            <person name="Minx P."/>
            <person name="Tomlinson C."/>
            <person name="Mitreva M."/>
            <person name="Nelson J."/>
            <person name="Hou S."/>
            <person name="Wollam A."/>
            <person name="Pepin K.H."/>
            <person name="Johnson M."/>
            <person name="Bhonagiri V."/>
            <person name="Nash W.E."/>
            <person name="Warren W."/>
            <person name="Chinwalla A."/>
            <person name="Mardis E.R."/>
            <person name="Wilson R.K."/>
        </authorList>
    </citation>
    <scope>NUCLEOTIDE SEQUENCE [LARGE SCALE GENOMIC DNA]</scope>
    <source>
        <strain evidence="2">ATCC 35185 / DSM 20758 / VPI D19B-28</strain>
    </source>
</reference>
<proteinExistence type="predicted"/>
<dbReference type="EMBL" id="ACKP02000027">
    <property type="protein sequence ID" value="EEX77122.1"/>
    <property type="molecule type" value="Genomic_DNA"/>
</dbReference>
<name>C9LVF9_SELS3</name>
<dbReference type="AlphaFoldDB" id="C9LVF9"/>
<gene>
    <name evidence="1" type="ORF">SELSPUOL_01453</name>
</gene>
<comment type="caution">
    <text evidence="1">The sequence shown here is derived from an EMBL/GenBank/DDBJ whole genome shotgun (WGS) entry which is preliminary data.</text>
</comment>
<organism evidence="1 2">
    <name type="scientific">Selenomonas sputigena (strain ATCC 35185 / DSM 20758 / CCUG 44933 / VPI D19B-28)</name>
    <dbReference type="NCBI Taxonomy" id="546271"/>
    <lineage>
        <taxon>Bacteria</taxon>
        <taxon>Bacillati</taxon>
        <taxon>Bacillota</taxon>
        <taxon>Negativicutes</taxon>
        <taxon>Selenomonadales</taxon>
        <taxon>Selenomonadaceae</taxon>
        <taxon>Selenomonas</taxon>
    </lineage>
</organism>
<accession>C9LVF9</accession>
<evidence type="ECO:0000313" key="1">
    <source>
        <dbReference type="EMBL" id="EEX77122.1"/>
    </source>
</evidence>
<evidence type="ECO:0000313" key="2">
    <source>
        <dbReference type="Proteomes" id="UP000003505"/>
    </source>
</evidence>
<dbReference type="Proteomes" id="UP000003505">
    <property type="component" value="Unassembled WGS sequence"/>
</dbReference>
<protein>
    <submittedName>
        <fullName evidence="1">Uncharacterized protein</fullName>
    </submittedName>
</protein>